<dbReference type="InterPro" id="IPR002110">
    <property type="entry name" value="Ankyrin_rpt"/>
</dbReference>
<dbReference type="AlphaFoldDB" id="A0A1V9YPQ9"/>
<dbReference type="Pfam" id="PF12796">
    <property type="entry name" value="Ank_2"/>
    <property type="match status" value="1"/>
</dbReference>
<reference evidence="1 2" key="1">
    <citation type="journal article" date="2014" name="Genome Biol. Evol.">
        <title>The secreted proteins of Achlya hypogyna and Thraustotheca clavata identify the ancestral oomycete secretome and reveal gene acquisitions by horizontal gene transfer.</title>
        <authorList>
            <person name="Misner I."/>
            <person name="Blouin N."/>
            <person name="Leonard G."/>
            <person name="Richards T.A."/>
            <person name="Lane C.E."/>
        </authorList>
    </citation>
    <scope>NUCLEOTIDE SEQUENCE [LARGE SCALE GENOMIC DNA]</scope>
    <source>
        <strain evidence="1 2">ATCC 48635</strain>
    </source>
</reference>
<dbReference type="SUPFAM" id="SSF48403">
    <property type="entry name" value="Ankyrin repeat"/>
    <property type="match status" value="1"/>
</dbReference>
<dbReference type="PANTHER" id="PTHR46586:SF3">
    <property type="entry name" value="ANKYRIN REPEAT-CONTAINING PROTEIN"/>
    <property type="match status" value="1"/>
</dbReference>
<gene>
    <name evidence="1" type="ORF">ACHHYP_08189</name>
</gene>
<keyword evidence="2" id="KW-1185">Reference proteome</keyword>
<dbReference type="Proteomes" id="UP000243579">
    <property type="component" value="Unassembled WGS sequence"/>
</dbReference>
<dbReference type="OrthoDB" id="70646at2759"/>
<evidence type="ECO:0000313" key="2">
    <source>
        <dbReference type="Proteomes" id="UP000243579"/>
    </source>
</evidence>
<dbReference type="EMBL" id="JNBR01001427">
    <property type="protein sequence ID" value="OQR87681.1"/>
    <property type="molecule type" value="Genomic_DNA"/>
</dbReference>
<dbReference type="PANTHER" id="PTHR46586">
    <property type="entry name" value="ANKYRIN REPEAT-CONTAINING PROTEIN"/>
    <property type="match status" value="1"/>
</dbReference>
<evidence type="ECO:0000313" key="1">
    <source>
        <dbReference type="EMBL" id="OQR87681.1"/>
    </source>
</evidence>
<comment type="caution">
    <text evidence="1">The sequence shown here is derived from an EMBL/GenBank/DDBJ whole genome shotgun (WGS) entry which is preliminary data.</text>
</comment>
<proteinExistence type="predicted"/>
<dbReference type="Gene3D" id="1.25.40.20">
    <property type="entry name" value="Ankyrin repeat-containing domain"/>
    <property type="match status" value="1"/>
</dbReference>
<name>A0A1V9YPQ9_ACHHY</name>
<sequence length="212" mass="23638">MPPIVQTRLDDRPTTNAVAKTCPLDAWYAKVVTSTFHSTGGHDAHYTFPTPHFLGLSESSLPAIELCLATDRVDVRLPLHLAIFEGNLSLVKTLVAVRPELLTVDALYCAAYWGELNLVKYLHALRLETKSHVALVLAALKGHTHVVEYLHDARYLGPMTMDDVQTRMADVPLLCFVVHDHFFASDGVYAVQKWAEHKKLTGLVELFHNLGM</sequence>
<protein>
    <submittedName>
        <fullName evidence="1">Uncharacterized protein</fullName>
    </submittedName>
</protein>
<dbReference type="InterPro" id="IPR036770">
    <property type="entry name" value="Ankyrin_rpt-contain_sf"/>
</dbReference>
<accession>A0A1V9YPQ9</accession>
<dbReference type="InterPro" id="IPR052050">
    <property type="entry name" value="SecEffector_AnkRepeat"/>
</dbReference>
<organism evidence="1 2">
    <name type="scientific">Achlya hypogyna</name>
    <name type="common">Oomycete</name>
    <name type="synonym">Protoachlya hypogyna</name>
    <dbReference type="NCBI Taxonomy" id="1202772"/>
    <lineage>
        <taxon>Eukaryota</taxon>
        <taxon>Sar</taxon>
        <taxon>Stramenopiles</taxon>
        <taxon>Oomycota</taxon>
        <taxon>Saprolegniomycetes</taxon>
        <taxon>Saprolegniales</taxon>
        <taxon>Achlyaceae</taxon>
        <taxon>Achlya</taxon>
    </lineage>
</organism>